<dbReference type="PROSITE" id="PS51471">
    <property type="entry name" value="FE2OG_OXY"/>
    <property type="match status" value="1"/>
</dbReference>
<proteinExistence type="inferred from homology"/>
<comment type="similarity">
    <text evidence="2">Belongs to the iron/ascorbate-dependent oxidoreductase family.</text>
</comment>
<name>A0A2T2XI40_9FIRM</name>
<dbReference type="InterPro" id="IPR027443">
    <property type="entry name" value="IPNS-like_sf"/>
</dbReference>
<evidence type="ECO:0000256" key="1">
    <source>
        <dbReference type="ARBA" id="ARBA00004792"/>
    </source>
</evidence>
<gene>
    <name evidence="4" type="ORF">C7B46_06500</name>
</gene>
<protein>
    <submittedName>
        <fullName evidence="4">Isopenicillin N synthase family oxygenase</fullName>
    </submittedName>
</protein>
<evidence type="ECO:0000256" key="2">
    <source>
        <dbReference type="RuleBase" id="RU003682"/>
    </source>
</evidence>
<organism evidence="4 5">
    <name type="scientific">Sulfobacillus benefaciens</name>
    <dbReference type="NCBI Taxonomy" id="453960"/>
    <lineage>
        <taxon>Bacteria</taxon>
        <taxon>Bacillati</taxon>
        <taxon>Bacillota</taxon>
        <taxon>Clostridia</taxon>
        <taxon>Eubacteriales</taxon>
        <taxon>Clostridiales Family XVII. Incertae Sedis</taxon>
        <taxon>Sulfobacillus</taxon>
    </lineage>
</organism>
<comment type="pathway">
    <text evidence="1">Antibiotic biosynthesis.</text>
</comment>
<dbReference type="InterPro" id="IPR050231">
    <property type="entry name" value="Iron_ascorbate_oxido_reductase"/>
</dbReference>
<dbReference type="Pfam" id="PF14226">
    <property type="entry name" value="DIOX_N"/>
    <property type="match status" value="1"/>
</dbReference>
<dbReference type="FunFam" id="2.60.120.330:FF:000038">
    <property type="entry name" value="Si:dkey-10o6.2"/>
    <property type="match status" value="1"/>
</dbReference>
<dbReference type="InterPro" id="IPR005123">
    <property type="entry name" value="Oxoglu/Fe-dep_dioxygenase_dom"/>
</dbReference>
<dbReference type="EMBL" id="PXYW01000011">
    <property type="protein sequence ID" value="PSR34195.1"/>
    <property type="molecule type" value="Genomic_DNA"/>
</dbReference>
<dbReference type="InterPro" id="IPR044861">
    <property type="entry name" value="IPNS-like_FE2OG_OXY"/>
</dbReference>
<accession>A0A2T2XI40</accession>
<dbReference type="SUPFAM" id="SSF51197">
    <property type="entry name" value="Clavaminate synthase-like"/>
    <property type="match status" value="1"/>
</dbReference>
<reference evidence="4 5" key="1">
    <citation type="journal article" date="2014" name="BMC Genomics">
        <title>Comparison of environmental and isolate Sulfobacillus genomes reveals diverse carbon, sulfur, nitrogen, and hydrogen metabolisms.</title>
        <authorList>
            <person name="Justice N.B."/>
            <person name="Norman A."/>
            <person name="Brown C.T."/>
            <person name="Singh A."/>
            <person name="Thomas B.C."/>
            <person name="Banfield J.F."/>
        </authorList>
    </citation>
    <scope>NUCLEOTIDE SEQUENCE [LARGE SCALE GENOMIC DNA]</scope>
    <source>
        <strain evidence="4">AMDSBA4</strain>
    </source>
</reference>
<keyword evidence="2" id="KW-0408">Iron</keyword>
<dbReference type="Proteomes" id="UP000242972">
    <property type="component" value="Unassembled WGS sequence"/>
</dbReference>
<keyword evidence="2" id="KW-0479">Metal-binding</keyword>
<dbReference type="GO" id="GO:0016491">
    <property type="term" value="F:oxidoreductase activity"/>
    <property type="evidence" value="ECO:0007669"/>
    <property type="project" value="UniProtKB-KW"/>
</dbReference>
<comment type="caution">
    <text evidence="4">The sequence shown here is derived from an EMBL/GenBank/DDBJ whole genome shotgun (WGS) entry which is preliminary data.</text>
</comment>
<dbReference type="Pfam" id="PF03171">
    <property type="entry name" value="2OG-FeII_Oxy"/>
    <property type="match status" value="1"/>
</dbReference>
<dbReference type="InterPro" id="IPR026992">
    <property type="entry name" value="DIOX_N"/>
</dbReference>
<evidence type="ECO:0000313" key="5">
    <source>
        <dbReference type="Proteomes" id="UP000242972"/>
    </source>
</evidence>
<dbReference type="Gene3D" id="2.60.120.330">
    <property type="entry name" value="B-lactam Antibiotic, Isopenicillin N Synthase, Chain"/>
    <property type="match status" value="1"/>
</dbReference>
<sequence length="314" mass="35816">MNEIPLIDFSSWSQGSPKRRLDLAADIISAAHQTGFMYLQNFGVDPKETTKMFDMLEEYFALPLSIKQKTPYISAEANHGYNGFEEERLDPQGPGDLKETFTMRNVIQASANPTLWPSTNFRTMAQHFFYSCQLASKNILEALSLGLRMPQDYFAKYHTGENQTLRFLHYPHLPSHRPNQIGAGAHTDYGSITLLFQDDVGGLEVQDFDGHWIPAPYIPETAVVNIGDLMQRWTNNYLRSTLHRVSPTFRPGRHDRYSIAFFCDPDNDTLVQCLPSCISHDIPAQYAPITARQHLLEKLRASRKLVENDVSFDQ</sequence>
<dbReference type="GO" id="GO:0046872">
    <property type="term" value="F:metal ion binding"/>
    <property type="evidence" value="ECO:0007669"/>
    <property type="project" value="UniProtKB-KW"/>
</dbReference>
<dbReference type="PANTHER" id="PTHR47990">
    <property type="entry name" value="2-OXOGLUTARATE (2OG) AND FE(II)-DEPENDENT OXYGENASE SUPERFAMILY PROTEIN-RELATED"/>
    <property type="match status" value="1"/>
</dbReference>
<evidence type="ECO:0000313" key="4">
    <source>
        <dbReference type="EMBL" id="PSR34195.1"/>
    </source>
</evidence>
<keyword evidence="2" id="KW-0560">Oxidoreductase</keyword>
<dbReference type="AlphaFoldDB" id="A0A2T2XI40"/>
<feature type="domain" description="Fe2OG dioxygenase" evidence="3">
    <location>
        <begin position="160"/>
        <end position="265"/>
    </location>
</feature>
<evidence type="ECO:0000259" key="3">
    <source>
        <dbReference type="PROSITE" id="PS51471"/>
    </source>
</evidence>